<proteinExistence type="inferred from homology"/>
<evidence type="ECO:0000256" key="3">
    <source>
        <dbReference type="ARBA" id="ARBA00022729"/>
    </source>
</evidence>
<dbReference type="PANTHER" id="PTHR28154">
    <property type="entry name" value="CELL WALL SYNTHESIS PROTEIN KNH1-RELATED"/>
    <property type="match status" value="1"/>
</dbReference>
<reference evidence="8" key="1">
    <citation type="submission" date="2016-03" db="EMBL/GenBank/DDBJ databases">
        <authorList>
            <person name="Devillers Hugo."/>
        </authorList>
    </citation>
    <scope>NUCLEOTIDE SEQUENCE [LARGE SCALE GENOMIC DNA]</scope>
</reference>
<comment type="function">
    <text evidence="1">Involved in cell wall beta(1-&gt;6) glucan synthesis.</text>
</comment>
<sequence length="278" mass="30785">MRFTLLWAFLLSFAVANIALEKPTQGQTFSPSGGKLSIDVQWHDDGKQPTIDKFEYYTVLLCYGSNSEVKCIKQTNPFTVQAADVTKDGDEYSVTATFDSTIAGNGQYYLQLYGFISDDGGNLMQSIQYSPRFLLSSMAGTITPTVSTTSQPANQVQYNTETNKATGDISKSFTIPYTEQTGPTRYAPMQMQPSGSVTATTWTRRFATSSVTYYSTFYPSQEQVSTITPGWSYTITSAVNWATPQPYPSQNGAWYDPKSRQSLTTRKLNQSNFKSSSA</sequence>
<evidence type="ECO:0000256" key="5">
    <source>
        <dbReference type="SAM" id="SignalP"/>
    </source>
</evidence>
<feature type="compositionally biased region" description="Polar residues" evidence="4">
    <location>
        <begin position="260"/>
        <end position="278"/>
    </location>
</feature>
<feature type="domain" description="Yeast cell wall synthesis Kre9/Knh1 C-terminal" evidence="6">
    <location>
        <begin position="170"/>
        <end position="269"/>
    </location>
</feature>
<dbReference type="GO" id="GO:0031505">
    <property type="term" value="P:fungal-type cell wall organization"/>
    <property type="evidence" value="ECO:0007669"/>
    <property type="project" value="TreeGrafter"/>
</dbReference>
<dbReference type="Proteomes" id="UP000189911">
    <property type="component" value="Chromosome G"/>
</dbReference>
<dbReference type="InterPro" id="IPR008659">
    <property type="entry name" value="Kre9/Knh1_C"/>
</dbReference>
<evidence type="ECO:0000259" key="6">
    <source>
        <dbReference type="Pfam" id="PF05390"/>
    </source>
</evidence>
<feature type="region of interest" description="Disordered" evidence="4">
    <location>
        <begin position="246"/>
        <end position="278"/>
    </location>
</feature>
<feature type="chain" id="PRO_5009236508" evidence="5">
    <location>
        <begin position="20"/>
        <end position="278"/>
    </location>
</feature>
<dbReference type="InterPro" id="IPR045328">
    <property type="entry name" value="Kre9/Knh1"/>
</dbReference>
<keyword evidence="3 5" id="KW-0732">Signal</keyword>
<dbReference type="GO" id="GO:0042546">
    <property type="term" value="P:cell wall biogenesis"/>
    <property type="evidence" value="ECO:0007669"/>
    <property type="project" value="InterPro"/>
</dbReference>
<feature type="signal peptide" evidence="5">
    <location>
        <begin position="1"/>
        <end position="19"/>
    </location>
</feature>
<gene>
    <name evidence="7" type="ORF">LANO_0G03972G</name>
</gene>
<evidence type="ECO:0000256" key="2">
    <source>
        <dbReference type="ARBA" id="ARBA00006816"/>
    </source>
</evidence>
<dbReference type="Pfam" id="PF05390">
    <property type="entry name" value="Kre9_KNH1_C"/>
    <property type="match status" value="1"/>
</dbReference>
<evidence type="ECO:0000313" key="8">
    <source>
        <dbReference type="Proteomes" id="UP000189911"/>
    </source>
</evidence>
<evidence type="ECO:0000256" key="1">
    <source>
        <dbReference type="ARBA" id="ARBA00004010"/>
    </source>
</evidence>
<name>A0A1G4KGB7_9SACH</name>
<dbReference type="EMBL" id="LT598453">
    <property type="protein sequence ID" value="SCV03411.1"/>
    <property type="molecule type" value="Genomic_DNA"/>
</dbReference>
<comment type="similarity">
    <text evidence="2">Belongs to the KRE9/KNH1 family.</text>
</comment>
<evidence type="ECO:0000256" key="4">
    <source>
        <dbReference type="SAM" id="MobiDB-lite"/>
    </source>
</evidence>
<dbReference type="GO" id="GO:0005576">
    <property type="term" value="C:extracellular region"/>
    <property type="evidence" value="ECO:0007669"/>
    <property type="project" value="TreeGrafter"/>
</dbReference>
<organism evidence="7 8">
    <name type="scientific">Lachancea nothofagi CBS 11611</name>
    <dbReference type="NCBI Taxonomy" id="1266666"/>
    <lineage>
        <taxon>Eukaryota</taxon>
        <taxon>Fungi</taxon>
        <taxon>Dikarya</taxon>
        <taxon>Ascomycota</taxon>
        <taxon>Saccharomycotina</taxon>
        <taxon>Saccharomycetes</taxon>
        <taxon>Saccharomycetales</taxon>
        <taxon>Saccharomycetaceae</taxon>
        <taxon>Lachancea</taxon>
    </lineage>
</organism>
<dbReference type="AlphaFoldDB" id="A0A1G4KGB7"/>
<dbReference type="PANTHER" id="PTHR28154:SF1">
    <property type="entry name" value="CELL WALL SYNTHESIS PROTEIN KNH1-RELATED"/>
    <property type="match status" value="1"/>
</dbReference>
<evidence type="ECO:0000313" key="7">
    <source>
        <dbReference type="EMBL" id="SCV03411.1"/>
    </source>
</evidence>
<accession>A0A1G4KGB7</accession>
<dbReference type="OrthoDB" id="2432613at2759"/>
<keyword evidence="8" id="KW-1185">Reference proteome</keyword>
<protein>
    <submittedName>
        <fullName evidence="7">LANO_0G03972g1_1</fullName>
    </submittedName>
</protein>
<dbReference type="GO" id="GO:0006078">
    <property type="term" value="P:(1-&gt;6)-beta-D-glucan biosynthetic process"/>
    <property type="evidence" value="ECO:0007669"/>
    <property type="project" value="InterPro"/>
</dbReference>